<evidence type="ECO:0000256" key="13">
    <source>
        <dbReference type="PIRNR" id="PIRNR004930"/>
    </source>
</evidence>
<comment type="caution">
    <text evidence="16">The sequence shown here is derived from an EMBL/GenBank/DDBJ whole genome shotgun (WGS) entry which is preliminary data.</text>
</comment>
<reference evidence="16 17" key="1">
    <citation type="submission" date="2019-03" db="EMBL/GenBank/DDBJ databases">
        <title>Genomic Encyclopedia of Type Strains, Phase IV (KMG-IV): sequencing the most valuable type-strain genomes for metagenomic binning, comparative biology and taxonomic classification.</title>
        <authorList>
            <person name="Goeker M."/>
        </authorList>
    </citation>
    <scope>NUCLEOTIDE SEQUENCE [LARGE SCALE GENOMIC DNA]</scope>
    <source>
        <strain evidence="16 17">DSM 101</strain>
    </source>
</reference>
<evidence type="ECO:0000256" key="8">
    <source>
        <dbReference type="ARBA" id="ARBA00022695"/>
    </source>
</evidence>
<dbReference type="Pfam" id="PF03481">
    <property type="entry name" value="Sua5_C"/>
    <property type="match status" value="1"/>
</dbReference>
<dbReference type="EMBL" id="SMFY01000001">
    <property type="protein sequence ID" value="TCK30468.1"/>
    <property type="molecule type" value="Genomic_DNA"/>
</dbReference>
<comment type="similarity">
    <text evidence="2 13">Belongs to the SUA5 family.</text>
</comment>
<feature type="binding site" evidence="14">
    <location>
        <position position="194"/>
    </location>
    <ligand>
        <name>L-threonine</name>
        <dbReference type="ChEBI" id="CHEBI:57926"/>
    </ligand>
</feature>
<keyword evidence="5 13" id="KW-0963">Cytoplasm</keyword>
<evidence type="ECO:0000256" key="11">
    <source>
        <dbReference type="ARBA" id="ARBA00029774"/>
    </source>
</evidence>
<dbReference type="PIRSF" id="PIRSF004930">
    <property type="entry name" value="Tln_factor_SUA5"/>
    <property type="match status" value="1"/>
</dbReference>
<evidence type="ECO:0000256" key="9">
    <source>
        <dbReference type="ARBA" id="ARBA00022741"/>
    </source>
</evidence>
<keyword evidence="10 13" id="KW-0067">ATP-binding</keyword>
<feature type="binding site" evidence="14">
    <location>
        <position position="208"/>
    </location>
    <ligand>
        <name>ATP</name>
        <dbReference type="ChEBI" id="CHEBI:30616"/>
    </ligand>
</feature>
<feature type="binding site" evidence="14">
    <location>
        <position position="164"/>
    </location>
    <ligand>
        <name>ATP</name>
        <dbReference type="ChEBI" id="CHEBI:30616"/>
    </ligand>
</feature>
<organism evidence="16 17">
    <name type="scientific">Ancylobacter aquaticus</name>
    <dbReference type="NCBI Taxonomy" id="100"/>
    <lineage>
        <taxon>Bacteria</taxon>
        <taxon>Pseudomonadati</taxon>
        <taxon>Pseudomonadota</taxon>
        <taxon>Alphaproteobacteria</taxon>
        <taxon>Hyphomicrobiales</taxon>
        <taxon>Xanthobacteraceae</taxon>
        <taxon>Ancylobacter</taxon>
    </lineage>
</organism>
<feature type="domain" description="YrdC-like" evidence="15">
    <location>
        <begin position="26"/>
        <end position="212"/>
    </location>
</feature>
<evidence type="ECO:0000259" key="15">
    <source>
        <dbReference type="PROSITE" id="PS51163"/>
    </source>
</evidence>
<dbReference type="InterPro" id="IPR006070">
    <property type="entry name" value="Sua5-like_dom"/>
</dbReference>
<feature type="binding site" evidence="14">
    <location>
        <position position="154"/>
    </location>
    <ligand>
        <name>L-threonine</name>
        <dbReference type="ChEBI" id="CHEBI:57926"/>
    </ligand>
</feature>
<dbReference type="Pfam" id="PF01300">
    <property type="entry name" value="Sua5_yciO_yrdC"/>
    <property type="match status" value="1"/>
</dbReference>
<feature type="binding site" evidence="14">
    <location>
        <position position="134"/>
    </location>
    <ligand>
        <name>L-threonine</name>
        <dbReference type="ChEBI" id="CHEBI:57926"/>
    </ligand>
</feature>
<dbReference type="Proteomes" id="UP000295030">
    <property type="component" value="Unassembled WGS sequence"/>
</dbReference>
<feature type="binding site" evidence="14">
    <location>
        <position position="48"/>
    </location>
    <ligand>
        <name>L-threonine</name>
        <dbReference type="ChEBI" id="CHEBI:57926"/>
    </ligand>
</feature>
<dbReference type="NCBIfam" id="TIGR00057">
    <property type="entry name" value="L-threonylcarbamoyladenylate synthase"/>
    <property type="match status" value="1"/>
</dbReference>
<evidence type="ECO:0000256" key="14">
    <source>
        <dbReference type="PIRSR" id="PIRSR004930-1"/>
    </source>
</evidence>
<dbReference type="InterPro" id="IPR050156">
    <property type="entry name" value="TC-AMP_synthase_SUA5"/>
</dbReference>
<feature type="binding site" evidence="14">
    <location>
        <position position="156"/>
    </location>
    <ligand>
        <name>ATP</name>
        <dbReference type="ChEBI" id="CHEBI:30616"/>
    </ligand>
</feature>
<dbReference type="EC" id="2.7.7.87" evidence="3 13"/>
<dbReference type="GO" id="GO:0005524">
    <property type="term" value="F:ATP binding"/>
    <property type="evidence" value="ECO:0007669"/>
    <property type="project" value="UniProtKB-UniRule"/>
</dbReference>
<dbReference type="Gene3D" id="3.40.50.11030">
    <property type="entry name" value="Threonylcarbamoyl-AMP synthase, C-terminal domain"/>
    <property type="match status" value="1"/>
</dbReference>
<evidence type="ECO:0000256" key="7">
    <source>
        <dbReference type="ARBA" id="ARBA00022694"/>
    </source>
</evidence>
<sequence length="345" mass="34941">MQAVAEKTSDGAEMRVRATRVLPSDAAGIAEAARLLRAGALVALPTETVYGLGCDATDPLAVASLYAAKGRPSFNPLIAHVPDIAAARRVGILTPAAETLAARFWPGPLTLVVPALEGATSELARAGLASVAIRIPAHPVAQAVLAASGRPIAAPSANRSGHVSPTTADHVRADLDGRIDLILDAGPCAVGVESTIMDCTGSTPVLLRPGGLPREAIEAALGFPLADTAPSLETAGSQTAPLAPGMLASHYAPSVPVRLDVHHVQPGETLLTFAGARPPGSEAAALVRDLSPSGDLVEAASRLFALLRELDAGGAGGIAVVPLPRHGLGEAIADRLRRAAAPRPD</sequence>
<dbReference type="InterPro" id="IPR017945">
    <property type="entry name" value="DHBP_synth_RibB-like_a/b_dom"/>
</dbReference>
<evidence type="ECO:0000256" key="12">
    <source>
        <dbReference type="ARBA" id="ARBA00048366"/>
    </source>
</evidence>
<name>A0A4R1I693_ANCAQ</name>
<protein>
    <recommendedName>
        <fullName evidence="4 13">Threonylcarbamoyl-AMP synthase</fullName>
        <shortName evidence="13">TC-AMP synthase</shortName>
        <ecNumber evidence="3 13">2.7.7.87</ecNumber>
    </recommendedName>
    <alternativeName>
        <fullName evidence="11 13">L-threonylcarbamoyladenylate synthase</fullName>
    </alternativeName>
</protein>
<evidence type="ECO:0000256" key="4">
    <source>
        <dbReference type="ARBA" id="ARBA00015492"/>
    </source>
</evidence>
<dbReference type="GO" id="GO:0061710">
    <property type="term" value="F:L-threonylcarbamoyladenylate synthase"/>
    <property type="evidence" value="ECO:0007669"/>
    <property type="project" value="UniProtKB-EC"/>
</dbReference>
<dbReference type="Gene3D" id="3.90.870.10">
    <property type="entry name" value="DHBP synthase"/>
    <property type="match status" value="1"/>
</dbReference>
<feature type="binding site" evidence="14">
    <location>
        <position position="75"/>
    </location>
    <ligand>
        <name>ATP</name>
        <dbReference type="ChEBI" id="CHEBI:30616"/>
    </ligand>
</feature>
<feature type="binding site" evidence="14">
    <location>
        <position position="251"/>
    </location>
    <ligand>
        <name>ATP</name>
        <dbReference type="ChEBI" id="CHEBI:30616"/>
    </ligand>
</feature>
<keyword evidence="9 13" id="KW-0547">Nucleotide-binding</keyword>
<evidence type="ECO:0000256" key="1">
    <source>
        <dbReference type="ARBA" id="ARBA00004496"/>
    </source>
</evidence>
<feature type="binding site" evidence="14">
    <location>
        <position position="80"/>
    </location>
    <ligand>
        <name>L-threonine</name>
        <dbReference type="ChEBI" id="CHEBI:57926"/>
    </ligand>
</feature>
<dbReference type="AlphaFoldDB" id="A0A4R1I693"/>
<dbReference type="InterPro" id="IPR010923">
    <property type="entry name" value="T(6)A37_SUA5"/>
</dbReference>
<evidence type="ECO:0000256" key="10">
    <source>
        <dbReference type="ARBA" id="ARBA00022840"/>
    </source>
</evidence>
<evidence type="ECO:0000256" key="3">
    <source>
        <dbReference type="ARBA" id="ARBA00012584"/>
    </source>
</evidence>
<dbReference type="PANTHER" id="PTHR17490">
    <property type="entry name" value="SUA5"/>
    <property type="match status" value="1"/>
</dbReference>
<evidence type="ECO:0000256" key="2">
    <source>
        <dbReference type="ARBA" id="ARBA00007663"/>
    </source>
</evidence>
<comment type="catalytic activity">
    <reaction evidence="12 13">
        <text>L-threonine + hydrogencarbonate + ATP = L-threonylcarbamoyladenylate + diphosphate + H2O</text>
        <dbReference type="Rhea" id="RHEA:36407"/>
        <dbReference type="ChEBI" id="CHEBI:15377"/>
        <dbReference type="ChEBI" id="CHEBI:17544"/>
        <dbReference type="ChEBI" id="CHEBI:30616"/>
        <dbReference type="ChEBI" id="CHEBI:33019"/>
        <dbReference type="ChEBI" id="CHEBI:57926"/>
        <dbReference type="ChEBI" id="CHEBI:73682"/>
        <dbReference type="EC" id="2.7.7.87"/>
    </reaction>
</comment>
<dbReference type="PROSITE" id="PS51163">
    <property type="entry name" value="YRDC"/>
    <property type="match status" value="1"/>
</dbReference>
<keyword evidence="17" id="KW-1185">Reference proteome</keyword>
<dbReference type="PANTHER" id="PTHR17490:SF16">
    <property type="entry name" value="THREONYLCARBAMOYL-AMP SYNTHASE"/>
    <property type="match status" value="1"/>
</dbReference>
<keyword evidence="8 13" id="KW-0548">Nucleotidyltransferase</keyword>
<dbReference type="InterPro" id="IPR038385">
    <property type="entry name" value="Sua5/YwlC_C"/>
</dbReference>
<evidence type="ECO:0000256" key="6">
    <source>
        <dbReference type="ARBA" id="ARBA00022679"/>
    </source>
</evidence>
<dbReference type="GO" id="GO:0008033">
    <property type="term" value="P:tRNA processing"/>
    <property type="evidence" value="ECO:0007669"/>
    <property type="project" value="UniProtKB-KW"/>
</dbReference>
<accession>A0A4R1I693</accession>
<evidence type="ECO:0000313" key="17">
    <source>
        <dbReference type="Proteomes" id="UP000295030"/>
    </source>
</evidence>
<gene>
    <name evidence="16" type="ORF">EV667_0558</name>
</gene>
<comment type="function">
    <text evidence="13">Required for the formation of a threonylcarbamoyl group on adenosine at position 37 (t(6)A37) in tRNAs that read codons beginning with adenine.</text>
</comment>
<evidence type="ECO:0000313" key="16">
    <source>
        <dbReference type="EMBL" id="TCK30468.1"/>
    </source>
</evidence>
<dbReference type="GO" id="GO:0006450">
    <property type="term" value="P:regulation of translational fidelity"/>
    <property type="evidence" value="ECO:0007669"/>
    <property type="project" value="TreeGrafter"/>
</dbReference>
<dbReference type="GO" id="GO:0005737">
    <property type="term" value="C:cytoplasm"/>
    <property type="evidence" value="ECO:0007669"/>
    <property type="project" value="UniProtKB-SubCell"/>
</dbReference>
<keyword evidence="6 13" id="KW-0808">Transferase</keyword>
<dbReference type="GO" id="GO:0003725">
    <property type="term" value="F:double-stranded RNA binding"/>
    <property type="evidence" value="ECO:0007669"/>
    <property type="project" value="UniProtKB-UniRule"/>
</dbReference>
<dbReference type="SUPFAM" id="SSF55821">
    <property type="entry name" value="YrdC/RibB"/>
    <property type="match status" value="1"/>
</dbReference>
<keyword evidence="7 13" id="KW-0819">tRNA processing</keyword>
<dbReference type="InterPro" id="IPR005145">
    <property type="entry name" value="Sua5_C"/>
</dbReference>
<feature type="binding site" evidence="14">
    <location>
        <position position="71"/>
    </location>
    <ligand>
        <name>ATP</name>
        <dbReference type="ChEBI" id="CHEBI:30616"/>
    </ligand>
</feature>
<proteinExistence type="inferred from homology"/>
<comment type="subcellular location">
    <subcellularLocation>
        <location evidence="1 13">Cytoplasm</location>
    </subcellularLocation>
</comment>
<dbReference type="FunFam" id="3.90.870.10:FF:000009">
    <property type="entry name" value="Threonylcarbamoyl-AMP synthase, putative"/>
    <property type="match status" value="1"/>
</dbReference>
<dbReference type="GO" id="GO:0000049">
    <property type="term" value="F:tRNA binding"/>
    <property type="evidence" value="ECO:0007669"/>
    <property type="project" value="TreeGrafter"/>
</dbReference>
<evidence type="ECO:0000256" key="5">
    <source>
        <dbReference type="ARBA" id="ARBA00022490"/>
    </source>
</evidence>